<dbReference type="EMBL" id="JXBB01000018">
    <property type="protein sequence ID" value="OAR04385.1"/>
    <property type="molecule type" value="Genomic_DNA"/>
</dbReference>
<dbReference type="STRING" id="1484.SA87_12250"/>
<dbReference type="SUPFAM" id="SSF56322">
    <property type="entry name" value="ADC synthase"/>
    <property type="match status" value="1"/>
</dbReference>
<evidence type="ECO:0000256" key="1">
    <source>
        <dbReference type="ARBA" id="ARBA00022962"/>
    </source>
</evidence>
<dbReference type="GO" id="GO:0004049">
    <property type="term" value="F:anthranilate synthase activity"/>
    <property type="evidence" value="ECO:0007669"/>
    <property type="project" value="UniProtKB-UniRule"/>
</dbReference>
<dbReference type="Pfam" id="PF04715">
    <property type="entry name" value="Anth_synt_I_N"/>
    <property type="match status" value="1"/>
</dbReference>
<reference evidence="6 7" key="1">
    <citation type="submission" date="2015-09" db="EMBL/GenBank/DDBJ databases">
        <title>Draft genome sequence of Hydrogenibacillus schlegelii DSM 2000.</title>
        <authorList>
            <person name="Hemp J."/>
        </authorList>
    </citation>
    <scope>NUCLEOTIDE SEQUENCE [LARGE SCALE GENOMIC DNA]</scope>
    <source>
        <strain evidence="6 7">MA 48</strain>
    </source>
</reference>
<dbReference type="Proteomes" id="UP000243024">
    <property type="component" value="Unassembled WGS sequence"/>
</dbReference>
<feature type="domain" description="Glutamine amidotransferase" evidence="3">
    <location>
        <begin position="527"/>
        <end position="701"/>
    </location>
</feature>
<dbReference type="NCBIfam" id="NF010081">
    <property type="entry name" value="PRK13566.1"/>
    <property type="match status" value="1"/>
</dbReference>
<evidence type="ECO:0000259" key="4">
    <source>
        <dbReference type="Pfam" id="PF00425"/>
    </source>
</evidence>
<feature type="domain" description="Anthranilate synthase component I N-terminal" evidence="5">
    <location>
        <begin position="118"/>
        <end position="200"/>
    </location>
</feature>
<accession>A0A132MZP4</accession>
<name>A0A132MZP4_HYDSH</name>
<feature type="domain" description="Chorismate-utilising enzyme C-terminal" evidence="4">
    <location>
        <begin position="245"/>
        <end position="495"/>
    </location>
</feature>
<comment type="catalytic activity">
    <reaction evidence="2">
        <text>chorismate + L-glutamine = anthranilate + pyruvate + L-glutamate + H(+)</text>
        <dbReference type="Rhea" id="RHEA:21732"/>
        <dbReference type="ChEBI" id="CHEBI:15361"/>
        <dbReference type="ChEBI" id="CHEBI:15378"/>
        <dbReference type="ChEBI" id="CHEBI:16567"/>
        <dbReference type="ChEBI" id="CHEBI:29748"/>
        <dbReference type="ChEBI" id="CHEBI:29985"/>
        <dbReference type="ChEBI" id="CHEBI:58359"/>
        <dbReference type="EC" id="4.1.3.27"/>
    </reaction>
</comment>
<keyword evidence="2" id="KW-0057">Aromatic amino acid biosynthesis</keyword>
<dbReference type="PIRSF" id="PIRSF036934">
    <property type="entry name" value="TrpE-G"/>
    <property type="match status" value="1"/>
</dbReference>
<dbReference type="InterPro" id="IPR006805">
    <property type="entry name" value="Anth_synth_I_N"/>
</dbReference>
<dbReference type="UniPathway" id="UPA00035">
    <property type="reaction ID" value="UER00040"/>
</dbReference>
<keyword evidence="2 6" id="KW-0456">Lyase</keyword>
<sequence length="717" mass="80454">MLASEEKEKVYRTPSGVTVQRRLNKETSPSGIERLADRLNHEKGALFSSGVEYTGRYTRWDVGFVNPPLEVVSRERTVMIRALNRRGALLLPVLKRWISREPAVDEVRLGEAHLTVTVKRRAEVVVEEERTKQPSVFSVIRAIQKAFSAEEDVFLGLYGAFGYDLIFQFEALEPMKPRPEDQVDMHLFLPDEIWVVDRKTGDAFRIAYDFAVGAESTAGWPREGAFYPFEPSGDRPLPPDRPGYFAGLVRKAMPSFYEGDLFEVVPSQAFYRRCMLKPSEVFKNLSRINPSPYGFFIHLGHQHLIGSSPEMYVRVVGRQVETSPISGTIRRGANALEDAENIKKLLNSVKDEAELTMCTDVDRNDKSRICLPGSVRVIGRRQIEQYSHLFHTVDHIVGELAPGYDALDAFMTHMWSVTVTGAPKLEAMRWIEAHEETPRGWYGGAIGWLNFNGNMNTGLTLRTIKLAGGMAEMRVGATVLHASDPEAEEEETLVKVAVLMQALEASGRNDEKKRAYRPRFGTGKRVLLVDHEGSFVHILANYFMQTGAEVLTARSEAARRMIAENPSYDLVVLSPGPGRPERFQMSETIALSVSHRLPLFGVCLGFQGLAEYFGGRLDVLPKPAHGEKSVVRILENDPLFDSLGDAMLVGRYHSLYVRDLPPSLRLLAETEDGIPMAFRHRELPIYAVQFHPESVLSLSGDGGLRMIDNLMKSLVYS</sequence>
<dbReference type="NCBIfam" id="TIGR01815">
    <property type="entry name" value="TrpE-clade3"/>
    <property type="match status" value="1"/>
</dbReference>
<dbReference type="PRINTS" id="PR00097">
    <property type="entry name" value="ANTSNTHASEII"/>
</dbReference>
<evidence type="ECO:0000313" key="6">
    <source>
        <dbReference type="EMBL" id="OAR04385.1"/>
    </source>
</evidence>
<dbReference type="PROSITE" id="PS51273">
    <property type="entry name" value="GATASE_TYPE_1"/>
    <property type="match status" value="1"/>
</dbReference>
<dbReference type="Gene3D" id="3.60.120.10">
    <property type="entry name" value="Anthranilate synthase"/>
    <property type="match status" value="1"/>
</dbReference>
<gene>
    <name evidence="6" type="ORF">SA87_12250</name>
</gene>
<keyword evidence="2" id="KW-0822">Tryptophan biosynthesis</keyword>
<dbReference type="PANTHER" id="PTHR11236">
    <property type="entry name" value="AMINOBENZOATE/ANTHRANILATE SYNTHASE"/>
    <property type="match status" value="1"/>
</dbReference>
<evidence type="ECO:0000256" key="2">
    <source>
        <dbReference type="PIRNR" id="PIRNR036934"/>
    </source>
</evidence>
<dbReference type="InterPro" id="IPR010112">
    <property type="entry name" value="TrpE-G_bact"/>
</dbReference>
<dbReference type="PANTHER" id="PTHR11236:SF9">
    <property type="entry name" value="ANTHRANILATE SYNTHASE COMPONENT 1"/>
    <property type="match status" value="1"/>
</dbReference>
<dbReference type="GO" id="GO:0000162">
    <property type="term" value="P:L-tryptophan biosynthetic process"/>
    <property type="evidence" value="ECO:0007669"/>
    <property type="project" value="UniProtKB-UniRule"/>
</dbReference>
<dbReference type="SUPFAM" id="SSF52317">
    <property type="entry name" value="Class I glutamine amidotransferase-like"/>
    <property type="match status" value="1"/>
</dbReference>
<dbReference type="Gene3D" id="3.40.50.880">
    <property type="match status" value="1"/>
</dbReference>
<evidence type="ECO:0000313" key="7">
    <source>
        <dbReference type="Proteomes" id="UP000243024"/>
    </source>
</evidence>
<proteinExistence type="predicted"/>
<dbReference type="Pfam" id="PF00425">
    <property type="entry name" value="Chorismate_bind"/>
    <property type="match status" value="1"/>
</dbReference>
<evidence type="ECO:0000259" key="5">
    <source>
        <dbReference type="Pfam" id="PF04715"/>
    </source>
</evidence>
<dbReference type="PRINTS" id="PR00096">
    <property type="entry name" value="GATASE"/>
</dbReference>
<dbReference type="InterPro" id="IPR019999">
    <property type="entry name" value="Anth_synth_I-like"/>
</dbReference>
<keyword evidence="1" id="KW-0315">Glutamine amidotransferase</keyword>
<comment type="caution">
    <text evidence="6">The sequence shown here is derived from an EMBL/GenBank/DDBJ whole genome shotgun (WGS) entry which is preliminary data.</text>
</comment>
<dbReference type="InterPro" id="IPR005801">
    <property type="entry name" value="ADC_synthase"/>
</dbReference>
<dbReference type="EC" id="4.1.3.27" evidence="2"/>
<dbReference type="InterPro" id="IPR029062">
    <property type="entry name" value="Class_I_gatase-like"/>
</dbReference>
<dbReference type="Pfam" id="PF00117">
    <property type="entry name" value="GATase"/>
    <property type="match status" value="1"/>
</dbReference>
<dbReference type="CDD" id="cd01743">
    <property type="entry name" value="GATase1_Anthranilate_Synthase"/>
    <property type="match status" value="1"/>
</dbReference>
<dbReference type="InterPro" id="IPR015890">
    <property type="entry name" value="Chorismate_C"/>
</dbReference>
<comment type="pathway">
    <text evidence="2">Amino-acid biosynthesis; L-tryptophan biosynthesis; L-tryptophan from chorismate: step 1/5.</text>
</comment>
<dbReference type="AlphaFoldDB" id="A0A132MZP4"/>
<dbReference type="PRINTS" id="PR00099">
    <property type="entry name" value="CPSGATASE"/>
</dbReference>
<keyword evidence="7" id="KW-1185">Reference proteome</keyword>
<organism evidence="6 7">
    <name type="scientific">Hydrogenibacillus schlegelii</name>
    <name type="common">Bacillus schlegelii</name>
    <dbReference type="NCBI Taxonomy" id="1484"/>
    <lineage>
        <taxon>Bacteria</taxon>
        <taxon>Bacillati</taxon>
        <taxon>Bacillota</taxon>
        <taxon>Bacilli</taxon>
        <taxon>Bacillales</taxon>
        <taxon>Bacillales Family X. Incertae Sedis</taxon>
        <taxon>Hydrogenibacillus</taxon>
    </lineage>
</organism>
<dbReference type="InterPro" id="IPR017926">
    <property type="entry name" value="GATASE"/>
</dbReference>
<keyword evidence="2" id="KW-0028">Amino-acid biosynthesis</keyword>
<evidence type="ECO:0000259" key="3">
    <source>
        <dbReference type="Pfam" id="PF00117"/>
    </source>
</evidence>
<protein>
    <recommendedName>
        <fullName evidence="2">Anthranilate synthase</fullName>
        <ecNumber evidence="2">4.1.3.27</ecNumber>
    </recommendedName>
</protein>
<dbReference type="InterPro" id="IPR006221">
    <property type="entry name" value="TrpG/PapA_dom"/>
</dbReference>